<feature type="compositionally biased region" description="Low complexity" evidence="1">
    <location>
        <begin position="1"/>
        <end position="34"/>
    </location>
</feature>
<sequence>MLKSTSTTLPSPTSISSHTTSRSTSRSRAPAPATKITIHYDIGGVKSSPPHTPKTAEPSSANVTL</sequence>
<dbReference type="Proteomes" id="UP000237000">
    <property type="component" value="Unassembled WGS sequence"/>
</dbReference>
<proteinExistence type="predicted"/>
<evidence type="ECO:0000313" key="3">
    <source>
        <dbReference type="Proteomes" id="UP000237000"/>
    </source>
</evidence>
<keyword evidence="3" id="KW-1185">Reference proteome</keyword>
<dbReference type="EMBL" id="JXTC01000183">
    <property type="protein sequence ID" value="PON83108.1"/>
    <property type="molecule type" value="Genomic_DNA"/>
</dbReference>
<comment type="caution">
    <text evidence="2">The sequence shown here is derived from an EMBL/GenBank/DDBJ whole genome shotgun (WGS) entry which is preliminary data.</text>
</comment>
<accession>A0A2P5EC35</accession>
<dbReference type="AlphaFoldDB" id="A0A2P5EC35"/>
<protein>
    <submittedName>
        <fullName evidence="2">Uncharacterized protein</fullName>
    </submittedName>
</protein>
<name>A0A2P5EC35_TREOI</name>
<reference evidence="3" key="1">
    <citation type="submission" date="2016-06" db="EMBL/GenBank/DDBJ databases">
        <title>Parallel loss of symbiosis genes in relatives of nitrogen-fixing non-legume Parasponia.</title>
        <authorList>
            <person name="Van Velzen R."/>
            <person name="Holmer R."/>
            <person name="Bu F."/>
            <person name="Rutten L."/>
            <person name="Van Zeijl A."/>
            <person name="Liu W."/>
            <person name="Santuari L."/>
            <person name="Cao Q."/>
            <person name="Sharma T."/>
            <person name="Shen D."/>
            <person name="Roswanjaya Y."/>
            <person name="Wardhani T."/>
            <person name="Kalhor M.S."/>
            <person name="Jansen J."/>
            <person name="Van den Hoogen J."/>
            <person name="Gungor B."/>
            <person name="Hartog M."/>
            <person name="Hontelez J."/>
            <person name="Verver J."/>
            <person name="Yang W.-C."/>
            <person name="Schijlen E."/>
            <person name="Repin R."/>
            <person name="Schilthuizen M."/>
            <person name="Schranz E."/>
            <person name="Heidstra R."/>
            <person name="Miyata K."/>
            <person name="Fedorova E."/>
            <person name="Kohlen W."/>
            <person name="Bisseling T."/>
            <person name="Smit S."/>
            <person name="Geurts R."/>
        </authorList>
    </citation>
    <scope>NUCLEOTIDE SEQUENCE [LARGE SCALE GENOMIC DNA]</scope>
    <source>
        <strain evidence="3">cv. RG33-2</strain>
    </source>
</reference>
<evidence type="ECO:0000313" key="2">
    <source>
        <dbReference type="EMBL" id="PON83108.1"/>
    </source>
</evidence>
<organism evidence="2 3">
    <name type="scientific">Trema orientale</name>
    <name type="common">Charcoal tree</name>
    <name type="synonym">Celtis orientalis</name>
    <dbReference type="NCBI Taxonomy" id="63057"/>
    <lineage>
        <taxon>Eukaryota</taxon>
        <taxon>Viridiplantae</taxon>
        <taxon>Streptophyta</taxon>
        <taxon>Embryophyta</taxon>
        <taxon>Tracheophyta</taxon>
        <taxon>Spermatophyta</taxon>
        <taxon>Magnoliopsida</taxon>
        <taxon>eudicotyledons</taxon>
        <taxon>Gunneridae</taxon>
        <taxon>Pentapetalae</taxon>
        <taxon>rosids</taxon>
        <taxon>fabids</taxon>
        <taxon>Rosales</taxon>
        <taxon>Cannabaceae</taxon>
        <taxon>Trema</taxon>
    </lineage>
</organism>
<feature type="region of interest" description="Disordered" evidence="1">
    <location>
        <begin position="1"/>
        <end position="65"/>
    </location>
</feature>
<gene>
    <name evidence="2" type="ORF">TorRG33x02_210820</name>
</gene>
<dbReference type="InParanoid" id="A0A2P5EC35"/>
<evidence type="ECO:0000256" key="1">
    <source>
        <dbReference type="SAM" id="MobiDB-lite"/>
    </source>
</evidence>